<dbReference type="Proteomes" id="UP000269396">
    <property type="component" value="Unassembled WGS sequence"/>
</dbReference>
<keyword evidence="2" id="KW-1185">Reference proteome</keyword>
<evidence type="ECO:0000313" key="2">
    <source>
        <dbReference type="Proteomes" id="UP000269396"/>
    </source>
</evidence>
<sequence length="40" mass="4677">MTYQLKIALLHDIPYPKNSMVSIIGIIIRLREQDLPQLKI</sequence>
<proteinExistence type="predicted"/>
<name>A0A3P8FY70_9TREM</name>
<dbReference type="AlphaFoldDB" id="A0A3P8FY70"/>
<organism evidence="1 2">
    <name type="scientific">Schistosoma mattheei</name>
    <dbReference type="NCBI Taxonomy" id="31246"/>
    <lineage>
        <taxon>Eukaryota</taxon>
        <taxon>Metazoa</taxon>
        <taxon>Spiralia</taxon>
        <taxon>Lophotrochozoa</taxon>
        <taxon>Platyhelminthes</taxon>
        <taxon>Trematoda</taxon>
        <taxon>Digenea</taxon>
        <taxon>Strigeidida</taxon>
        <taxon>Schistosomatoidea</taxon>
        <taxon>Schistosomatidae</taxon>
        <taxon>Schistosoma</taxon>
    </lineage>
</organism>
<reference evidence="1 2" key="1">
    <citation type="submission" date="2018-11" db="EMBL/GenBank/DDBJ databases">
        <authorList>
            <consortium name="Pathogen Informatics"/>
        </authorList>
    </citation>
    <scope>NUCLEOTIDE SEQUENCE [LARGE SCALE GENOMIC DNA]</scope>
    <source>
        <strain>Denwood</strain>
        <strain evidence="2">Zambia</strain>
    </source>
</reference>
<gene>
    <name evidence="1" type="ORF">SMTD_LOCUS16252</name>
</gene>
<dbReference type="EMBL" id="UZAL01036927">
    <property type="protein sequence ID" value="VDP70820.1"/>
    <property type="molecule type" value="Genomic_DNA"/>
</dbReference>
<evidence type="ECO:0000313" key="1">
    <source>
        <dbReference type="EMBL" id="VDP70820.1"/>
    </source>
</evidence>
<accession>A0A3P8FY70</accession>
<protein>
    <submittedName>
        <fullName evidence="1">Uncharacterized protein</fullName>
    </submittedName>
</protein>